<evidence type="ECO:0008006" key="2">
    <source>
        <dbReference type="Google" id="ProtNLM"/>
    </source>
</evidence>
<gene>
    <name evidence="1" type="ORF">METZ01_LOCUS334947</name>
</gene>
<feature type="non-terminal residue" evidence="1">
    <location>
        <position position="160"/>
    </location>
</feature>
<dbReference type="SUPFAM" id="SSF52833">
    <property type="entry name" value="Thioredoxin-like"/>
    <property type="match status" value="1"/>
</dbReference>
<proteinExistence type="predicted"/>
<organism evidence="1">
    <name type="scientific">marine metagenome</name>
    <dbReference type="NCBI Taxonomy" id="408172"/>
    <lineage>
        <taxon>unclassified sequences</taxon>
        <taxon>metagenomes</taxon>
        <taxon>ecological metagenomes</taxon>
    </lineage>
</organism>
<sequence length="160" mass="17282">MSENISQVYQSQPVVVIAAGSDWSTYTCEGWANAFGITYPILDDDNNTIYPLFGTGYIPHNIVIDGHGVVLYSQSGFNQTAIISTINEALENLDADNDGVFNGSDNCPDVYNPYQEDEDEDGIGDACDNCNSLIFSLGNINGDDAINIIDVLMLIDVVLG</sequence>
<dbReference type="GO" id="GO:0005509">
    <property type="term" value="F:calcium ion binding"/>
    <property type="evidence" value="ECO:0007669"/>
    <property type="project" value="InterPro"/>
</dbReference>
<accession>A0A382Q941</accession>
<dbReference type="AlphaFoldDB" id="A0A382Q941"/>
<dbReference type="InterPro" id="IPR028974">
    <property type="entry name" value="TSP_type-3_rpt"/>
</dbReference>
<dbReference type="PANTHER" id="PTHR10199">
    <property type="entry name" value="THROMBOSPONDIN"/>
    <property type="match status" value="1"/>
</dbReference>
<reference evidence="1" key="1">
    <citation type="submission" date="2018-05" db="EMBL/GenBank/DDBJ databases">
        <authorList>
            <person name="Lanie J.A."/>
            <person name="Ng W.-L."/>
            <person name="Kazmierczak K.M."/>
            <person name="Andrzejewski T.M."/>
            <person name="Davidsen T.M."/>
            <person name="Wayne K.J."/>
            <person name="Tettelin H."/>
            <person name="Glass J.I."/>
            <person name="Rusch D."/>
            <person name="Podicherti R."/>
            <person name="Tsui H.-C.T."/>
            <person name="Winkler M.E."/>
        </authorList>
    </citation>
    <scope>NUCLEOTIDE SEQUENCE</scope>
</reference>
<dbReference type="Gene3D" id="4.10.1080.10">
    <property type="entry name" value="TSP type-3 repeat"/>
    <property type="match status" value="1"/>
</dbReference>
<protein>
    <recommendedName>
        <fullName evidence="2">Alkyl hydroperoxide reductase subunit C/ Thiol specific antioxidant domain-containing protein</fullName>
    </recommendedName>
</protein>
<dbReference type="SUPFAM" id="SSF103647">
    <property type="entry name" value="TSP type-3 repeat"/>
    <property type="match status" value="1"/>
</dbReference>
<dbReference type="InterPro" id="IPR036249">
    <property type="entry name" value="Thioredoxin-like_sf"/>
</dbReference>
<dbReference type="EMBL" id="UINC01112859">
    <property type="protein sequence ID" value="SVC82093.1"/>
    <property type="molecule type" value="Genomic_DNA"/>
</dbReference>
<name>A0A382Q941_9ZZZZ</name>
<evidence type="ECO:0000313" key="1">
    <source>
        <dbReference type="EMBL" id="SVC82093.1"/>
    </source>
</evidence>